<proteinExistence type="predicted"/>
<dbReference type="InParanoid" id="A0A1V9XNW1"/>
<dbReference type="AlphaFoldDB" id="A0A1V9XNW1"/>
<dbReference type="Pfam" id="PF02171">
    <property type="entry name" value="Piwi"/>
    <property type="match status" value="1"/>
</dbReference>
<dbReference type="SUPFAM" id="SSF53098">
    <property type="entry name" value="Ribonuclease H-like"/>
    <property type="match status" value="1"/>
</dbReference>
<name>A0A1V9XNW1_9ACAR</name>
<keyword evidence="3" id="KW-1185">Reference proteome</keyword>
<sequence length="240" mass="27159">MLCVEVEDNGALGPPARPTPGDLRLERATYFCGAVLRGEVRLQVEVPGTAMCTGRMLRNRNRVSTAAKNSPQELQMANVIKKTAVVLEDRVRRLQNATVTLDKISFNHRTEFDMKVDPIPVQVEGRIFGRSSNQPCASSRWTPLPHALTQVQVTKRGNRVEWILSPKQMFLECLQRFYERNKVLPEQVFIYCDGVFEGQFDALRLFELAARGAYTAFRDNFRPPMVLIVVQNDITSGSCQ</sequence>
<gene>
    <name evidence="2" type="ORF">BIW11_08584</name>
</gene>
<evidence type="ECO:0000313" key="2">
    <source>
        <dbReference type="EMBL" id="OQR75199.1"/>
    </source>
</evidence>
<dbReference type="Proteomes" id="UP000192247">
    <property type="component" value="Unassembled WGS sequence"/>
</dbReference>
<dbReference type="STRING" id="418985.A0A1V9XNW1"/>
<dbReference type="GO" id="GO:0003676">
    <property type="term" value="F:nucleic acid binding"/>
    <property type="evidence" value="ECO:0007669"/>
    <property type="project" value="InterPro"/>
</dbReference>
<dbReference type="EMBL" id="MNPL01006677">
    <property type="protein sequence ID" value="OQR75199.1"/>
    <property type="molecule type" value="Genomic_DNA"/>
</dbReference>
<dbReference type="InterPro" id="IPR012337">
    <property type="entry name" value="RNaseH-like_sf"/>
</dbReference>
<dbReference type="InterPro" id="IPR003165">
    <property type="entry name" value="Piwi"/>
</dbReference>
<comment type="caution">
    <text evidence="2">The sequence shown here is derived from an EMBL/GenBank/DDBJ whole genome shotgun (WGS) entry which is preliminary data.</text>
</comment>
<dbReference type="InterPro" id="IPR036397">
    <property type="entry name" value="RNaseH_sf"/>
</dbReference>
<evidence type="ECO:0000259" key="1">
    <source>
        <dbReference type="Pfam" id="PF02171"/>
    </source>
</evidence>
<feature type="domain" description="Piwi" evidence="1">
    <location>
        <begin position="159"/>
        <end position="233"/>
    </location>
</feature>
<evidence type="ECO:0000313" key="3">
    <source>
        <dbReference type="Proteomes" id="UP000192247"/>
    </source>
</evidence>
<dbReference type="Gene3D" id="3.30.420.10">
    <property type="entry name" value="Ribonuclease H-like superfamily/Ribonuclease H"/>
    <property type="match status" value="1"/>
</dbReference>
<protein>
    <submittedName>
        <fullName evidence="2">Protein argonaute-2-like</fullName>
    </submittedName>
</protein>
<accession>A0A1V9XNW1</accession>
<dbReference type="PANTHER" id="PTHR22891">
    <property type="entry name" value="EUKARYOTIC TRANSLATION INITIATION FACTOR 2C"/>
    <property type="match status" value="1"/>
</dbReference>
<organism evidence="2 3">
    <name type="scientific">Tropilaelaps mercedesae</name>
    <dbReference type="NCBI Taxonomy" id="418985"/>
    <lineage>
        <taxon>Eukaryota</taxon>
        <taxon>Metazoa</taxon>
        <taxon>Ecdysozoa</taxon>
        <taxon>Arthropoda</taxon>
        <taxon>Chelicerata</taxon>
        <taxon>Arachnida</taxon>
        <taxon>Acari</taxon>
        <taxon>Parasitiformes</taxon>
        <taxon>Mesostigmata</taxon>
        <taxon>Gamasina</taxon>
        <taxon>Dermanyssoidea</taxon>
        <taxon>Laelapidae</taxon>
        <taxon>Tropilaelaps</taxon>
    </lineage>
</organism>
<reference evidence="2 3" key="1">
    <citation type="journal article" date="2017" name="Gigascience">
        <title>Draft genome of the honey bee ectoparasitic mite, Tropilaelaps mercedesae, is shaped by the parasitic life history.</title>
        <authorList>
            <person name="Dong X."/>
            <person name="Armstrong S.D."/>
            <person name="Xia D."/>
            <person name="Makepeace B.L."/>
            <person name="Darby A.C."/>
            <person name="Kadowaki T."/>
        </authorList>
    </citation>
    <scope>NUCLEOTIDE SEQUENCE [LARGE SCALE GENOMIC DNA]</scope>
    <source>
        <strain evidence="2">Wuxi-XJTLU</strain>
    </source>
</reference>
<dbReference type="OrthoDB" id="445936at2759"/>